<name>A0A1H9F5Q9_9BACI</name>
<dbReference type="RefSeq" id="WP_255250388.1">
    <property type="nucleotide sequence ID" value="NZ_BJOM01000013.1"/>
</dbReference>
<proteinExistence type="predicted"/>
<reference evidence="1 2" key="1">
    <citation type="submission" date="2016-10" db="EMBL/GenBank/DDBJ databases">
        <authorList>
            <person name="Varghese N."/>
            <person name="Submissions S."/>
        </authorList>
    </citation>
    <scope>NUCLEOTIDE SEQUENCE [LARGE SCALE GENOMIC DNA]</scope>
    <source>
        <strain evidence="1 2">TC-13</strain>
    </source>
</reference>
<evidence type="ECO:0000313" key="2">
    <source>
        <dbReference type="Proteomes" id="UP000199410"/>
    </source>
</evidence>
<dbReference type="AlphaFoldDB" id="A0A1H9F5Q9"/>
<gene>
    <name evidence="1" type="ORF">SAMN02787113_01502</name>
</gene>
<sequence length="40" mass="4776">MWIITVFEEHTYRMFEYTSKSEAIIALNKCKQTALLSYTN</sequence>
<comment type="caution">
    <text evidence="1">The sequence shown here is derived from an EMBL/GenBank/DDBJ whole genome shotgun (WGS) entry which is preliminary data.</text>
</comment>
<accession>A0A1H9F5Q9</accession>
<organism evidence="1 2">
    <name type="scientific">Lysinibacillus fusiformis</name>
    <dbReference type="NCBI Taxonomy" id="28031"/>
    <lineage>
        <taxon>Bacteria</taxon>
        <taxon>Bacillati</taxon>
        <taxon>Bacillota</taxon>
        <taxon>Bacilli</taxon>
        <taxon>Bacillales</taxon>
        <taxon>Bacillaceae</taxon>
        <taxon>Lysinibacillus</taxon>
    </lineage>
</organism>
<protein>
    <submittedName>
        <fullName evidence="1">Uncharacterized protein</fullName>
    </submittedName>
</protein>
<dbReference type="EMBL" id="FOEL01000004">
    <property type="protein sequence ID" value="SEQ33261.1"/>
    <property type="molecule type" value="Genomic_DNA"/>
</dbReference>
<evidence type="ECO:0000313" key="1">
    <source>
        <dbReference type="EMBL" id="SEQ33261.1"/>
    </source>
</evidence>
<dbReference type="Proteomes" id="UP000199410">
    <property type="component" value="Unassembled WGS sequence"/>
</dbReference>